<protein>
    <submittedName>
        <fullName evidence="1">Uncharacterized protein</fullName>
    </submittedName>
</protein>
<dbReference type="AlphaFoldDB" id="A0A1L8TH40"/>
<comment type="caution">
    <text evidence="1">The sequence shown here is derived from an EMBL/GenBank/DDBJ whole genome shotgun (WGS) entry which is preliminary data.</text>
</comment>
<organism evidence="1 2">
    <name type="scientific">Enterococcus hermanniensis</name>
    <dbReference type="NCBI Taxonomy" id="249189"/>
    <lineage>
        <taxon>Bacteria</taxon>
        <taxon>Bacillati</taxon>
        <taxon>Bacillota</taxon>
        <taxon>Bacilli</taxon>
        <taxon>Lactobacillales</taxon>
        <taxon>Enterococcaceae</taxon>
        <taxon>Enterococcus</taxon>
    </lineage>
</organism>
<keyword evidence="2" id="KW-1185">Reference proteome</keyword>
<gene>
    <name evidence="1" type="ORF">RV04_GL000645</name>
</gene>
<dbReference type="STRING" id="249189.RV04_GL000645"/>
<evidence type="ECO:0000313" key="1">
    <source>
        <dbReference type="EMBL" id="OJG43649.1"/>
    </source>
</evidence>
<dbReference type="Proteomes" id="UP000182077">
    <property type="component" value="Unassembled WGS sequence"/>
</dbReference>
<name>A0A1L8TH40_9ENTE</name>
<reference evidence="1 2" key="1">
    <citation type="submission" date="2014-12" db="EMBL/GenBank/DDBJ databases">
        <title>Draft genome sequences of 29 type strains of Enterococci.</title>
        <authorList>
            <person name="Zhong Z."/>
            <person name="Sun Z."/>
            <person name="Liu W."/>
            <person name="Zhang W."/>
            <person name="Zhang H."/>
        </authorList>
    </citation>
    <scope>NUCLEOTIDE SEQUENCE [LARGE SCALE GENOMIC DNA]</scope>
    <source>
        <strain evidence="1 2">DSM 17122</strain>
    </source>
</reference>
<sequence>MYQVGEPGYVQYGAGSYANANSPVQIELQATASNAERCFV</sequence>
<proteinExistence type="predicted"/>
<evidence type="ECO:0000313" key="2">
    <source>
        <dbReference type="Proteomes" id="UP000182077"/>
    </source>
</evidence>
<dbReference type="EMBL" id="JXKQ01000013">
    <property type="protein sequence ID" value="OJG43649.1"/>
    <property type="molecule type" value="Genomic_DNA"/>
</dbReference>
<accession>A0A1L8TH40</accession>